<feature type="chain" id="PRO_5044765501" description="Lipase" evidence="4">
    <location>
        <begin position="28"/>
        <end position="414"/>
    </location>
</feature>
<accession>A0ABD3IZ46</accession>
<dbReference type="GO" id="GO:0016042">
    <property type="term" value="P:lipid catabolic process"/>
    <property type="evidence" value="ECO:0007669"/>
    <property type="project" value="UniProtKB-KW"/>
</dbReference>
<evidence type="ECO:0000256" key="1">
    <source>
        <dbReference type="ARBA" id="ARBA00010701"/>
    </source>
</evidence>
<dbReference type="AlphaFoldDB" id="A0ABD3IZ46"/>
<feature type="active site" description="Charge relay system" evidence="3">
    <location>
        <position position="356"/>
    </location>
</feature>
<feature type="signal peptide" evidence="4">
    <location>
        <begin position="1"/>
        <end position="27"/>
    </location>
</feature>
<keyword evidence="7" id="KW-1185">Reference proteome</keyword>
<evidence type="ECO:0000256" key="3">
    <source>
        <dbReference type="PIRSR" id="PIRSR000862-1"/>
    </source>
</evidence>
<keyword evidence="2" id="KW-0378">Hydrolase</keyword>
<dbReference type="EMBL" id="JBJKBG010000010">
    <property type="protein sequence ID" value="KAL3720395.1"/>
    <property type="molecule type" value="Genomic_DNA"/>
</dbReference>
<gene>
    <name evidence="6" type="ORF">ACJRO7_005243</name>
</gene>
<dbReference type="InterPro" id="IPR029058">
    <property type="entry name" value="AB_hydrolase_fold"/>
</dbReference>
<reference evidence="6 7" key="1">
    <citation type="submission" date="2024-11" db="EMBL/GenBank/DDBJ databases">
        <title>Chromosome-level genome assembly of Eucalyptus globulus Labill. provides insights into its genome evolution.</title>
        <authorList>
            <person name="Li X."/>
        </authorList>
    </citation>
    <scope>NUCLEOTIDE SEQUENCE [LARGE SCALE GENOMIC DNA]</scope>
    <source>
        <strain evidence="6">CL2024</strain>
        <tissue evidence="6">Fresh tender leaves</tissue>
    </source>
</reference>
<evidence type="ECO:0000313" key="6">
    <source>
        <dbReference type="EMBL" id="KAL3720395.1"/>
    </source>
</evidence>
<sequence>MSVGGFLSLALGCFLLVLAVAPHAAHGLSSSSTLGVGSGAVAPSATGGICASSVTIHGYQCQEFDVVTQDGYILNVLRIPEGRAEGGGGGNKQPILIQHGVLVDGMIWLLNPPEQDLPLILADNGFDVWMANSRGTRFSRRHTSLDPANPDFWNWSWDELAAFDIPAVFEFIHGQTGKKIDYVGHSLGTLTGLASISEGRLVDKLRSVALLGPVTYLSHMTTPLGVVLAKNSVDQIAMSLGLAEFNLGAKPLADLVQDFCHFPGVDCFNLLAAFTGSNCCLNDSTIDLFLKNEPQSSSVKNMVHLGQLFRGGVLAKYDYGNASSNAAHYGDVRPPVYNLSNIPRDLPIFLSYGGQDALSDKGDVQQQLESLKLHDAGKLTVQFIEYYAHADFVMGVNAKDIVFGPLLSFFKNQQ</sequence>
<organism evidence="6 7">
    <name type="scientific">Eucalyptus globulus</name>
    <name type="common">Tasmanian blue gum</name>
    <dbReference type="NCBI Taxonomy" id="34317"/>
    <lineage>
        <taxon>Eukaryota</taxon>
        <taxon>Viridiplantae</taxon>
        <taxon>Streptophyta</taxon>
        <taxon>Embryophyta</taxon>
        <taxon>Tracheophyta</taxon>
        <taxon>Spermatophyta</taxon>
        <taxon>Magnoliopsida</taxon>
        <taxon>eudicotyledons</taxon>
        <taxon>Gunneridae</taxon>
        <taxon>Pentapetalae</taxon>
        <taxon>rosids</taxon>
        <taxon>malvids</taxon>
        <taxon>Myrtales</taxon>
        <taxon>Myrtaceae</taxon>
        <taxon>Myrtoideae</taxon>
        <taxon>Eucalypteae</taxon>
        <taxon>Eucalyptus</taxon>
    </lineage>
</organism>
<evidence type="ECO:0000259" key="5">
    <source>
        <dbReference type="Pfam" id="PF04083"/>
    </source>
</evidence>
<dbReference type="InterPro" id="IPR006693">
    <property type="entry name" value="AB_hydrolase_lipase"/>
</dbReference>
<feature type="active site" description="Charge relay system" evidence="3">
    <location>
        <position position="389"/>
    </location>
</feature>
<dbReference type="Proteomes" id="UP001634007">
    <property type="component" value="Unassembled WGS sequence"/>
</dbReference>
<dbReference type="PIRSF" id="PIRSF000862">
    <property type="entry name" value="Steryl_ester_lip"/>
    <property type="match status" value="1"/>
</dbReference>
<keyword evidence="2" id="KW-0442">Lipid degradation</keyword>
<protein>
    <recommendedName>
        <fullName evidence="2">Lipase</fullName>
    </recommendedName>
</protein>
<dbReference type="Pfam" id="PF04083">
    <property type="entry name" value="Abhydro_lipase"/>
    <property type="match status" value="1"/>
</dbReference>
<dbReference type="SUPFAM" id="SSF53474">
    <property type="entry name" value="alpha/beta-Hydrolases"/>
    <property type="match status" value="1"/>
</dbReference>
<proteinExistence type="inferred from homology"/>
<feature type="active site" description="Nucleophile" evidence="3">
    <location>
        <position position="186"/>
    </location>
</feature>
<dbReference type="GO" id="GO:0016787">
    <property type="term" value="F:hydrolase activity"/>
    <property type="evidence" value="ECO:0007669"/>
    <property type="project" value="UniProtKB-KW"/>
</dbReference>
<name>A0ABD3IZ46_EUCGL</name>
<dbReference type="Gene3D" id="3.40.50.1820">
    <property type="entry name" value="alpha/beta hydrolase"/>
    <property type="match status" value="1"/>
</dbReference>
<keyword evidence="4" id="KW-0732">Signal</keyword>
<keyword evidence="2" id="KW-0443">Lipid metabolism</keyword>
<comment type="similarity">
    <text evidence="1 2">Belongs to the AB hydrolase superfamily. Lipase family.</text>
</comment>
<dbReference type="InterPro" id="IPR025483">
    <property type="entry name" value="Lipase_euk"/>
</dbReference>
<evidence type="ECO:0000256" key="4">
    <source>
        <dbReference type="SAM" id="SignalP"/>
    </source>
</evidence>
<dbReference type="FunFam" id="3.40.50.1820:FF:000126">
    <property type="entry name" value="Lipase"/>
    <property type="match status" value="1"/>
</dbReference>
<comment type="caution">
    <text evidence="6">The sequence shown here is derived from an EMBL/GenBank/DDBJ whole genome shotgun (WGS) entry which is preliminary data.</text>
</comment>
<evidence type="ECO:0000256" key="2">
    <source>
        <dbReference type="PIRNR" id="PIRNR000862"/>
    </source>
</evidence>
<dbReference type="PANTHER" id="PTHR11005">
    <property type="entry name" value="LYSOSOMAL ACID LIPASE-RELATED"/>
    <property type="match status" value="1"/>
</dbReference>
<evidence type="ECO:0000313" key="7">
    <source>
        <dbReference type="Proteomes" id="UP001634007"/>
    </source>
</evidence>
<feature type="domain" description="Partial AB-hydrolase lipase" evidence="5">
    <location>
        <begin position="54"/>
        <end position="111"/>
    </location>
</feature>